<keyword evidence="7 10" id="KW-0472">Membrane</keyword>
<evidence type="ECO:0000256" key="9">
    <source>
        <dbReference type="ARBA" id="ARBA00047909"/>
    </source>
</evidence>
<keyword evidence="8" id="KW-0456">Lyase</keyword>
<comment type="caution">
    <text evidence="12">The sequence shown here is derived from an EMBL/GenBank/DDBJ whole genome shotgun (WGS) entry which is preliminary data.</text>
</comment>
<evidence type="ECO:0000256" key="7">
    <source>
        <dbReference type="ARBA" id="ARBA00023136"/>
    </source>
</evidence>
<dbReference type="GO" id="GO:0005789">
    <property type="term" value="C:endoplasmic reticulum membrane"/>
    <property type="evidence" value="ECO:0007669"/>
    <property type="project" value="UniProtKB-SubCell"/>
</dbReference>
<comment type="subcellular location">
    <subcellularLocation>
        <location evidence="1">Endoplasmic reticulum membrane</location>
        <topology evidence="1">Multi-pass membrane protein</topology>
    </subcellularLocation>
</comment>
<reference evidence="12 13" key="1">
    <citation type="journal article" date="2019" name="Nat. Plants">
        <title>Genome sequencing of Musa balbisiana reveals subgenome evolution and function divergence in polyploid bananas.</title>
        <authorList>
            <person name="Yao X."/>
        </authorList>
    </citation>
    <scope>NUCLEOTIDE SEQUENCE [LARGE SCALE GENOMIC DNA]</scope>
    <source>
        <strain evidence="13">cv. DH-PKW</strain>
        <tissue evidence="12">Leaves</tissue>
    </source>
</reference>
<comment type="similarity">
    <text evidence="2">Belongs to the sterol desaturase family.</text>
</comment>
<dbReference type="GO" id="GO:0016491">
    <property type="term" value="F:oxidoreductase activity"/>
    <property type="evidence" value="ECO:0007669"/>
    <property type="project" value="InterPro"/>
</dbReference>
<feature type="domain" description="Fatty acid hydroxylase" evidence="11">
    <location>
        <begin position="97"/>
        <end position="233"/>
    </location>
</feature>
<dbReference type="InterPro" id="IPR006694">
    <property type="entry name" value="Fatty_acid_hydroxylase"/>
</dbReference>
<organism evidence="12 13">
    <name type="scientific">Musa balbisiana</name>
    <name type="common">Banana</name>
    <dbReference type="NCBI Taxonomy" id="52838"/>
    <lineage>
        <taxon>Eukaryota</taxon>
        <taxon>Viridiplantae</taxon>
        <taxon>Streptophyta</taxon>
        <taxon>Embryophyta</taxon>
        <taxon>Tracheophyta</taxon>
        <taxon>Spermatophyta</taxon>
        <taxon>Magnoliopsida</taxon>
        <taxon>Liliopsida</taxon>
        <taxon>Zingiberales</taxon>
        <taxon>Musaceae</taxon>
        <taxon>Musa</taxon>
    </lineage>
</organism>
<dbReference type="STRING" id="52838.A0A4S8JCJ3"/>
<sequence>MEFIAYDDFLLMIIPIVVYWVYSGIYEVLGSSEKYRLHSRRDEETKNLASKRDVLKGVLFQQALQATITVVVTKLTHEDAKPETNTNTSWFAAASQFMVAMIVFDTWQYFVHRYMHHNKFLYRKFHSWHHRIVAPYAFAAQYNHPVDGIITETVAGALAYFVSGMSKTTAALFFSFATVKGIDDHCGLMLPWNPFHILFGNNTAYHDIHHQLAGNKRNFAQPFFVTWDKIMGTYVPYAVVKRENGGFEARVAKH</sequence>
<keyword evidence="5" id="KW-0256">Endoplasmic reticulum</keyword>
<protein>
    <recommendedName>
        <fullName evidence="3">aldehyde oxygenase (deformylating)</fullName>
        <ecNumber evidence="3">4.1.99.5</ecNumber>
    </recommendedName>
</protein>
<feature type="transmembrane region" description="Helical" evidence="10">
    <location>
        <begin position="90"/>
        <end position="111"/>
    </location>
</feature>
<evidence type="ECO:0000256" key="2">
    <source>
        <dbReference type="ARBA" id="ARBA00009324"/>
    </source>
</evidence>
<evidence type="ECO:0000256" key="6">
    <source>
        <dbReference type="ARBA" id="ARBA00022989"/>
    </source>
</evidence>
<keyword evidence="4 10" id="KW-0812">Transmembrane</keyword>
<evidence type="ECO:0000313" key="12">
    <source>
        <dbReference type="EMBL" id="THU59508.1"/>
    </source>
</evidence>
<dbReference type="EC" id="4.1.99.5" evidence="3"/>
<dbReference type="EMBL" id="PYDT01000005">
    <property type="protein sequence ID" value="THU59508.1"/>
    <property type="molecule type" value="Genomic_DNA"/>
</dbReference>
<evidence type="ECO:0000256" key="4">
    <source>
        <dbReference type="ARBA" id="ARBA00022692"/>
    </source>
</evidence>
<feature type="transmembrane region" description="Helical" evidence="10">
    <location>
        <begin position="9"/>
        <end position="29"/>
    </location>
</feature>
<evidence type="ECO:0000256" key="5">
    <source>
        <dbReference type="ARBA" id="ARBA00022824"/>
    </source>
</evidence>
<dbReference type="Pfam" id="PF04116">
    <property type="entry name" value="FA_hydroxylase"/>
    <property type="match status" value="1"/>
</dbReference>
<evidence type="ECO:0000256" key="3">
    <source>
        <dbReference type="ARBA" id="ARBA00013146"/>
    </source>
</evidence>
<name>A0A4S8JCJ3_MUSBA</name>
<dbReference type="InterPro" id="IPR050307">
    <property type="entry name" value="Sterol_Desaturase_Related"/>
</dbReference>
<keyword evidence="13" id="KW-1185">Reference proteome</keyword>
<evidence type="ECO:0000313" key="13">
    <source>
        <dbReference type="Proteomes" id="UP000317650"/>
    </source>
</evidence>
<dbReference type="PANTHER" id="PTHR11863">
    <property type="entry name" value="STEROL DESATURASE"/>
    <property type="match status" value="1"/>
</dbReference>
<evidence type="ECO:0000259" key="11">
    <source>
        <dbReference type="Pfam" id="PF04116"/>
    </source>
</evidence>
<evidence type="ECO:0000256" key="8">
    <source>
        <dbReference type="ARBA" id="ARBA00023239"/>
    </source>
</evidence>
<dbReference type="Proteomes" id="UP000317650">
    <property type="component" value="Chromosome 7"/>
</dbReference>
<dbReference type="GO" id="GO:0005506">
    <property type="term" value="F:iron ion binding"/>
    <property type="evidence" value="ECO:0007669"/>
    <property type="project" value="InterPro"/>
</dbReference>
<accession>A0A4S8JCJ3</accession>
<dbReference type="AlphaFoldDB" id="A0A4S8JCJ3"/>
<keyword evidence="6 10" id="KW-1133">Transmembrane helix</keyword>
<dbReference type="GO" id="GO:0008610">
    <property type="term" value="P:lipid biosynthetic process"/>
    <property type="evidence" value="ECO:0007669"/>
    <property type="project" value="InterPro"/>
</dbReference>
<gene>
    <name evidence="12" type="ORF">C4D60_Mb07t02850</name>
</gene>
<comment type="catalytic activity">
    <reaction evidence="9">
        <text>a long-chain fatty aldehyde + 2 NADPH + O2 + H(+) = a long-chain alkane + formate + 2 NADP(+) + H2O</text>
        <dbReference type="Rhea" id="RHEA:21440"/>
        <dbReference type="ChEBI" id="CHEBI:15377"/>
        <dbReference type="ChEBI" id="CHEBI:15378"/>
        <dbReference type="ChEBI" id="CHEBI:15379"/>
        <dbReference type="ChEBI" id="CHEBI:15740"/>
        <dbReference type="ChEBI" id="CHEBI:17176"/>
        <dbReference type="ChEBI" id="CHEBI:57783"/>
        <dbReference type="ChEBI" id="CHEBI:58349"/>
        <dbReference type="ChEBI" id="CHEBI:83563"/>
        <dbReference type="EC" id="4.1.99.5"/>
    </reaction>
</comment>
<evidence type="ECO:0000256" key="10">
    <source>
        <dbReference type="SAM" id="Phobius"/>
    </source>
</evidence>
<dbReference type="GO" id="GO:0071771">
    <property type="term" value="F:aldehyde oxygenase (deformylating) activity"/>
    <property type="evidence" value="ECO:0007669"/>
    <property type="project" value="UniProtKB-EC"/>
</dbReference>
<proteinExistence type="inferred from homology"/>
<evidence type="ECO:0000256" key="1">
    <source>
        <dbReference type="ARBA" id="ARBA00004477"/>
    </source>
</evidence>